<feature type="transmembrane region" description="Helical" evidence="7">
    <location>
        <begin position="144"/>
        <end position="161"/>
    </location>
</feature>
<evidence type="ECO:0000313" key="9">
    <source>
        <dbReference type="Proteomes" id="UP000001396"/>
    </source>
</evidence>
<evidence type="ECO:0000313" key="8">
    <source>
        <dbReference type="EMBL" id="EFA80939.1"/>
    </source>
</evidence>
<dbReference type="GO" id="GO:0006890">
    <property type="term" value="P:retrograde vesicle-mediated transport, Golgi to endoplasmic reticulum"/>
    <property type="evidence" value="ECO:0007669"/>
    <property type="project" value="TreeGrafter"/>
</dbReference>
<name>D3BCE9_HETP5</name>
<proteinExistence type="inferred from homology"/>
<dbReference type="InParanoid" id="D3BCE9"/>
<sequence>MNTRTPTTIYEGVPTAPNDLATLKTMVARKYQNLIERTISFIVQRWVALGVLFLIYLLRIYFHGGFYVITYALGIFLLTQVIAFLSPKWDPESQDDGMALPMKGDDEAKPFVRRLPEFLFWHSILKAIVISIFCTFIPFLDLPVFWPILLIYFIILFTITMRNQIRHMIKHKYIPFTVGKKVYNTRD</sequence>
<dbReference type="GO" id="GO:0000139">
    <property type="term" value="C:Golgi membrane"/>
    <property type="evidence" value="ECO:0007669"/>
    <property type="project" value="TreeGrafter"/>
</dbReference>
<dbReference type="InterPro" id="IPR004932">
    <property type="entry name" value="Rer1"/>
</dbReference>
<dbReference type="STRING" id="670386.D3BCE9"/>
<accession>D3BCE9</accession>
<comment type="subcellular location">
    <subcellularLocation>
        <location evidence="1">Membrane</location>
        <topology evidence="1">Multi-pass membrane protein</topology>
    </subcellularLocation>
</comment>
<dbReference type="FunCoup" id="D3BCE9">
    <property type="interactions" value="808"/>
</dbReference>
<feature type="transmembrane region" description="Helical" evidence="7">
    <location>
        <begin position="64"/>
        <end position="85"/>
    </location>
</feature>
<dbReference type="GO" id="GO:0006621">
    <property type="term" value="P:protein retention in ER lumen"/>
    <property type="evidence" value="ECO:0007669"/>
    <property type="project" value="TreeGrafter"/>
</dbReference>
<dbReference type="Pfam" id="PF03248">
    <property type="entry name" value="Rer1"/>
    <property type="match status" value="1"/>
</dbReference>
<gene>
    <name evidence="8" type="primary">rer1</name>
    <name evidence="8" type="ORF">PPL_06174</name>
</gene>
<dbReference type="PIRSF" id="PIRSF016013">
    <property type="entry name" value="AtER_Rer1p"/>
    <property type="match status" value="1"/>
</dbReference>
<keyword evidence="4 7" id="KW-1133">Transmembrane helix</keyword>
<comment type="similarity">
    <text evidence="2 6">Belongs to the RER1 family.</text>
</comment>
<comment type="function">
    <text evidence="6">Involved in the retrieval of endoplasmic reticulum membrane proteins from the early Golgi compartment.</text>
</comment>
<dbReference type="PANTHER" id="PTHR10743">
    <property type="entry name" value="PROTEIN RER1"/>
    <property type="match status" value="1"/>
</dbReference>
<comment type="caution">
    <text evidence="8">The sequence shown here is derived from an EMBL/GenBank/DDBJ whole genome shotgun (WGS) entry which is preliminary data.</text>
</comment>
<feature type="transmembrane region" description="Helical" evidence="7">
    <location>
        <begin position="118"/>
        <end position="138"/>
    </location>
</feature>
<dbReference type="GeneID" id="31361657"/>
<dbReference type="OMA" id="GWYVVCY"/>
<keyword evidence="3 7" id="KW-0812">Transmembrane</keyword>
<dbReference type="EMBL" id="ADBJ01000027">
    <property type="protein sequence ID" value="EFA80939.1"/>
    <property type="molecule type" value="Genomic_DNA"/>
</dbReference>
<keyword evidence="5 6" id="KW-0472">Membrane</keyword>
<evidence type="ECO:0000256" key="7">
    <source>
        <dbReference type="SAM" id="Phobius"/>
    </source>
</evidence>
<dbReference type="AlphaFoldDB" id="D3BCE9"/>
<evidence type="ECO:0000256" key="3">
    <source>
        <dbReference type="ARBA" id="ARBA00022692"/>
    </source>
</evidence>
<dbReference type="GO" id="GO:0005783">
    <property type="term" value="C:endoplasmic reticulum"/>
    <property type="evidence" value="ECO:0007669"/>
    <property type="project" value="GOC"/>
</dbReference>
<evidence type="ECO:0000256" key="6">
    <source>
        <dbReference type="PIRNR" id="PIRNR016013"/>
    </source>
</evidence>
<reference evidence="8 9" key="1">
    <citation type="journal article" date="2011" name="Genome Res.">
        <title>Phylogeny-wide analysis of social amoeba genomes highlights ancient origins for complex intercellular communication.</title>
        <authorList>
            <person name="Heidel A.J."/>
            <person name="Lawal H.M."/>
            <person name="Felder M."/>
            <person name="Schilde C."/>
            <person name="Helps N.R."/>
            <person name="Tunggal B."/>
            <person name="Rivero F."/>
            <person name="John U."/>
            <person name="Schleicher M."/>
            <person name="Eichinger L."/>
            <person name="Platzer M."/>
            <person name="Noegel A.A."/>
            <person name="Schaap P."/>
            <person name="Gloeckner G."/>
        </authorList>
    </citation>
    <scope>NUCLEOTIDE SEQUENCE [LARGE SCALE GENOMIC DNA]</scope>
    <source>
        <strain evidence="9">ATCC 26659 / Pp 5 / PN500</strain>
    </source>
</reference>
<dbReference type="Proteomes" id="UP000001396">
    <property type="component" value="Unassembled WGS sequence"/>
</dbReference>
<evidence type="ECO:0000256" key="1">
    <source>
        <dbReference type="ARBA" id="ARBA00004141"/>
    </source>
</evidence>
<dbReference type="RefSeq" id="XP_020433057.1">
    <property type="nucleotide sequence ID" value="XM_020577037.1"/>
</dbReference>
<dbReference type="PANTHER" id="PTHR10743:SF0">
    <property type="entry name" value="PROTEIN RER1"/>
    <property type="match status" value="1"/>
</dbReference>
<evidence type="ECO:0000256" key="2">
    <source>
        <dbReference type="ARBA" id="ARBA00006070"/>
    </source>
</evidence>
<keyword evidence="9" id="KW-1185">Reference proteome</keyword>
<evidence type="ECO:0000256" key="5">
    <source>
        <dbReference type="ARBA" id="ARBA00023136"/>
    </source>
</evidence>
<feature type="transmembrane region" description="Helical" evidence="7">
    <location>
        <begin position="39"/>
        <end position="58"/>
    </location>
</feature>
<evidence type="ECO:0000256" key="4">
    <source>
        <dbReference type="ARBA" id="ARBA00022989"/>
    </source>
</evidence>
<organism evidence="8 9">
    <name type="scientific">Heterostelium pallidum (strain ATCC 26659 / Pp 5 / PN500)</name>
    <name type="common">Cellular slime mold</name>
    <name type="synonym">Polysphondylium pallidum</name>
    <dbReference type="NCBI Taxonomy" id="670386"/>
    <lineage>
        <taxon>Eukaryota</taxon>
        <taxon>Amoebozoa</taxon>
        <taxon>Evosea</taxon>
        <taxon>Eumycetozoa</taxon>
        <taxon>Dictyostelia</taxon>
        <taxon>Acytosteliales</taxon>
        <taxon>Acytosteliaceae</taxon>
        <taxon>Heterostelium</taxon>
    </lineage>
</organism>
<protein>
    <recommendedName>
        <fullName evidence="6">Protein RER1</fullName>
    </recommendedName>
</protein>